<accession>A0A6A6XPP1</accession>
<feature type="non-terminal residue" evidence="2">
    <location>
        <position position="1"/>
    </location>
</feature>
<keyword evidence="1" id="KW-1133">Transmembrane helix</keyword>
<protein>
    <submittedName>
        <fullName evidence="2">Uncharacterized protein</fullName>
    </submittedName>
</protein>
<feature type="transmembrane region" description="Helical" evidence="1">
    <location>
        <begin position="7"/>
        <end position="31"/>
    </location>
</feature>
<name>A0A6A6XPP1_9PLEO</name>
<keyword evidence="1" id="KW-0472">Membrane</keyword>
<dbReference type="OrthoDB" id="4502894at2759"/>
<keyword evidence="1" id="KW-0812">Transmembrane</keyword>
<keyword evidence="3" id="KW-1185">Reference proteome</keyword>
<dbReference type="Proteomes" id="UP000799757">
    <property type="component" value="Unassembled WGS sequence"/>
</dbReference>
<evidence type="ECO:0000313" key="3">
    <source>
        <dbReference type="Proteomes" id="UP000799757"/>
    </source>
</evidence>
<feature type="transmembrane region" description="Helical" evidence="1">
    <location>
        <begin position="68"/>
        <end position="89"/>
    </location>
</feature>
<reference evidence="2" key="1">
    <citation type="journal article" date="2020" name="Stud. Mycol.">
        <title>101 Dothideomycetes genomes: a test case for predicting lifestyles and emergence of pathogens.</title>
        <authorList>
            <person name="Haridas S."/>
            <person name="Albert R."/>
            <person name="Binder M."/>
            <person name="Bloem J."/>
            <person name="Labutti K."/>
            <person name="Salamov A."/>
            <person name="Andreopoulos B."/>
            <person name="Baker S."/>
            <person name="Barry K."/>
            <person name="Bills G."/>
            <person name="Bluhm B."/>
            <person name="Cannon C."/>
            <person name="Castanera R."/>
            <person name="Culley D."/>
            <person name="Daum C."/>
            <person name="Ezra D."/>
            <person name="Gonzalez J."/>
            <person name="Henrissat B."/>
            <person name="Kuo A."/>
            <person name="Liang C."/>
            <person name="Lipzen A."/>
            <person name="Lutzoni F."/>
            <person name="Magnuson J."/>
            <person name="Mondo S."/>
            <person name="Nolan M."/>
            <person name="Ohm R."/>
            <person name="Pangilinan J."/>
            <person name="Park H.-J."/>
            <person name="Ramirez L."/>
            <person name="Alfaro M."/>
            <person name="Sun H."/>
            <person name="Tritt A."/>
            <person name="Yoshinaga Y."/>
            <person name="Zwiers L.-H."/>
            <person name="Turgeon B."/>
            <person name="Goodwin S."/>
            <person name="Spatafora J."/>
            <person name="Crous P."/>
            <person name="Grigoriev I."/>
        </authorList>
    </citation>
    <scope>NUCLEOTIDE SEQUENCE</scope>
    <source>
        <strain evidence="2">CBS 109.77</strain>
    </source>
</reference>
<dbReference type="EMBL" id="MU001785">
    <property type="protein sequence ID" value="KAF2798400.1"/>
    <property type="molecule type" value="Genomic_DNA"/>
</dbReference>
<organism evidence="2 3">
    <name type="scientific">Melanomma pulvis-pyrius CBS 109.77</name>
    <dbReference type="NCBI Taxonomy" id="1314802"/>
    <lineage>
        <taxon>Eukaryota</taxon>
        <taxon>Fungi</taxon>
        <taxon>Dikarya</taxon>
        <taxon>Ascomycota</taxon>
        <taxon>Pezizomycotina</taxon>
        <taxon>Dothideomycetes</taxon>
        <taxon>Pleosporomycetidae</taxon>
        <taxon>Pleosporales</taxon>
        <taxon>Melanommataceae</taxon>
        <taxon>Melanomma</taxon>
    </lineage>
</organism>
<evidence type="ECO:0000313" key="2">
    <source>
        <dbReference type="EMBL" id="KAF2798400.1"/>
    </source>
</evidence>
<gene>
    <name evidence="2" type="ORF">K505DRAFT_321934</name>
</gene>
<feature type="transmembrane region" description="Helical" evidence="1">
    <location>
        <begin position="37"/>
        <end position="56"/>
    </location>
</feature>
<evidence type="ECO:0000256" key="1">
    <source>
        <dbReference type="SAM" id="Phobius"/>
    </source>
</evidence>
<sequence length="163" mass="17742">QLATASAILYYACWPLLKLCQALLFLLAPVWTVAQFVLLPITSLAHALLTVALFPFRLHLLDRLETIYIYLGIAALIGCIAGAILHFSFSFLSSTLSIDAASESRAHARARTAAAYRAARSTRKAGTLAYTANPAMLNTAPGSRRQRGVLSQTIIEEEEDSDF</sequence>
<dbReference type="AlphaFoldDB" id="A0A6A6XPP1"/>
<proteinExistence type="predicted"/>